<sequence length="62" mass="6904">MFVSVKEDANVVVCSRRIEVYEKFVKEIEVVGKRALVLKLNVTDSESVVQSRDKAISNCSTG</sequence>
<gene>
    <name evidence="1" type="ORF">CN425_03575</name>
</gene>
<accession>A0A2A9UFP5</accession>
<dbReference type="OrthoDB" id="9935618at2"/>
<dbReference type="Proteomes" id="UP000220635">
    <property type="component" value="Unassembled WGS sequence"/>
</dbReference>
<evidence type="ECO:0000313" key="1">
    <source>
        <dbReference type="EMBL" id="PEW05439.1"/>
    </source>
</evidence>
<organism evidence="1 2">
    <name type="scientific">Bacillus cereus</name>
    <dbReference type="NCBI Taxonomy" id="1396"/>
    <lineage>
        <taxon>Bacteria</taxon>
        <taxon>Bacillati</taxon>
        <taxon>Bacillota</taxon>
        <taxon>Bacilli</taxon>
        <taxon>Bacillales</taxon>
        <taxon>Bacillaceae</taxon>
        <taxon>Bacillus</taxon>
        <taxon>Bacillus cereus group</taxon>
    </lineage>
</organism>
<dbReference type="EMBL" id="NTWE01000011">
    <property type="protein sequence ID" value="PEW05439.1"/>
    <property type="molecule type" value="Genomic_DNA"/>
</dbReference>
<comment type="caution">
    <text evidence="1">The sequence shown here is derived from an EMBL/GenBank/DDBJ whole genome shotgun (WGS) entry which is preliminary data.</text>
</comment>
<dbReference type="InterPro" id="IPR036291">
    <property type="entry name" value="NAD(P)-bd_dom_sf"/>
</dbReference>
<dbReference type="Gene3D" id="3.40.50.720">
    <property type="entry name" value="NAD(P)-binding Rossmann-like Domain"/>
    <property type="match status" value="1"/>
</dbReference>
<name>A0A2A9UFP5_BACCE</name>
<reference evidence="1 2" key="1">
    <citation type="submission" date="2017-09" db="EMBL/GenBank/DDBJ databases">
        <title>Large-scale bioinformatics analysis of Bacillus genomes uncovers conserved roles of natural products in bacterial physiology.</title>
        <authorList>
            <consortium name="Agbiome Team Llc"/>
            <person name="Bleich R.M."/>
            <person name="Grubbs K.J."/>
            <person name="Santa Maria K.C."/>
            <person name="Allen S.E."/>
            <person name="Farag S."/>
            <person name="Shank E.A."/>
            <person name="Bowers A."/>
        </authorList>
    </citation>
    <scope>NUCLEOTIDE SEQUENCE [LARGE SCALE GENOMIC DNA]</scope>
    <source>
        <strain evidence="1 2">AFS010695</strain>
    </source>
</reference>
<dbReference type="AlphaFoldDB" id="A0A2A9UFP5"/>
<dbReference type="RefSeq" id="WP_000498153.1">
    <property type="nucleotide sequence ID" value="NZ_NTWE01000011.1"/>
</dbReference>
<proteinExistence type="predicted"/>
<protein>
    <submittedName>
        <fullName evidence="1">Uncharacterized protein</fullName>
    </submittedName>
</protein>
<dbReference type="SUPFAM" id="SSF51735">
    <property type="entry name" value="NAD(P)-binding Rossmann-fold domains"/>
    <property type="match status" value="1"/>
</dbReference>
<evidence type="ECO:0000313" key="2">
    <source>
        <dbReference type="Proteomes" id="UP000220635"/>
    </source>
</evidence>